<evidence type="ECO:0000313" key="2">
    <source>
        <dbReference type="Proteomes" id="UP001465976"/>
    </source>
</evidence>
<dbReference type="SUPFAM" id="SSF50814">
    <property type="entry name" value="Lipocalins"/>
    <property type="match status" value="1"/>
</dbReference>
<dbReference type="PANTHER" id="PTHR38115:SF1">
    <property type="entry name" value="LIPOCALIN-LIKE DOMAIN-CONTAINING PROTEIN"/>
    <property type="match status" value="1"/>
</dbReference>
<organism evidence="1 2">
    <name type="scientific">Marasmius crinis-equi</name>
    <dbReference type="NCBI Taxonomy" id="585013"/>
    <lineage>
        <taxon>Eukaryota</taxon>
        <taxon>Fungi</taxon>
        <taxon>Dikarya</taxon>
        <taxon>Basidiomycota</taxon>
        <taxon>Agaricomycotina</taxon>
        <taxon>Agaricomycetes</taxon>
        <taxon>Agaricomycetidae</taxon>
        <taxon>Agaricales</taxon>
        <taxon>Marasmiineae</taxon>
        <taxon>Marasmiaceae</taxon>
        <taxon>Marasmius</taxon>
    </lineage>
</organism>
<dbReference type="PANTHER" id="PTHR38115">
    <property type="entry name" value="LIPOCALIN-LIKE DOMAIN-CONTAINING PROTEIN"/>
    <property type="match status" value="1"/>
</dbReference>
<comment type="caution">
    <text evidence="1">The sequence shown here is derived from an EMBL/GenBank/DDBJ whole genome shotgun (WGS) entry which is preliminary data.</text>
</comment>
<reference evidence="1 2" key="1">
    <citation type="submission" date="2024-02" db="EMBL/GenBank/DDBJ databases">
        <title>A draft genome for the cacao thread blight pathogen Marasmius crinis-equi.</title>
        <authorList>
            <person name="Cohen S.P."/>
            <person name="Baruah I.K."/>
            <person name="Amoako-Attah I."/>
            <person name="Bukari Y."/>
            <person name="Meinhardt L.W."/>
            <person name="Bailey B.A."/>
        </authorList>
    </citation>
    <scope>NUCLEOTIDE SEQUENCE [LARGE SCALE GENOMIC DNA]</scope>
    <source>
        <strain evidence="1 2">GH-76</strain>
    </source>
</reference>
<gene>
    <name evidence="1" type="ORF">V5O48_003387</name>
</gene>
<evidence type="ECO:0000313" key="1">
    <source>
        <dbReference type="EMBL" id="KAL0578596.1"/>
    </source>
</evidence>
<protein>
    <submittedName>
        <fullName evidence="1">Uncharacterized protein</fullName>
    </submittedName>
</protein>
<dbReference type="InterPro" id="IPR012674">
    <property type="entry name" value="Calycin"/>
</dbReference>
<proteinExistence type="predicted"/>
<dbReference type="EMBL" id="JBAHYK010000092">
    <property type="protein sequence ID" value="KAL0578596.1"/>
    <property type="molecule type" value="Genomic_DNA"/>
</dbReference>
<sequence length="192" mass="21815">MAVPTNFTTLDFTGKYVMNKSLSDPHDDILAAQGIGWITRKAIGIATITVYVKHYKDEQGVEHIDIEEKLTGGIQGTPEKRTLYWKERQTSDQIFGELMEKSRRVTDLSIVEPDDEWFKGNWTADSLEYGLVQCCDESHTPKSGKTWIGNQLWGIEEVNGERRHSRHVHFTGGNGKVIKARLLYDYIGPLDS</sequence>
<name>A0ABR3FT03_9AGAR</name>
<dbReference type="InterPro" id="IPR053037">
    <property type="entry name" value="Pericyclase_pydY-like"/>
</dbReference>
<accession>A0ABR3FT03</accession>
<keyword evidence="2" id="KW-1185">Reference proteome</keyword>
<dbReference type="Proteomes" id="UP001465976">
    <property type="component" value="Unassembled WGS sequence"/>
</dbReference>